<sequence>MRIGQQEESVVQDLTAIITTIRMAACFLVPIDSIRIEWTRVLHKESSVELNAVTHHRMVDCLERNNFKDCGTQFDGSVQRSTLIESTTGVDI</sequence>
<dbReference type="EMBL" id="JBGFUD010008054">
    <property type="protein sequence ID" value="MFH4981868.1"/>
    <property type="molecule type" value="Genomic_DNA"/>
</dbReference>
<accession>A0ABD6EXR5</accession>
<gene>
    <name evidence="1" type="ORF">AB6A40_008577</name>
</gene>
<evidence type="ECO:0000313" key="1">
    <source>
        <dbReference type="EMBL" id="MFH4981868.1"/>
    </source>
</evidence>
<proteinExistence type="predicted"/>
<evidence type="ECO:0000313" key="2">
    <source>
        <dbReference type="Proteomes" id="UP001608902"/>
    </source>
</evidence>
<reference evidence="1 2" key="1">
    <citation type="submission" date="2024-08" db="EMBL/GenBank/DDBJ databases">
        <title>Gnathostoma spinigerum genome.</title>
        <authorList>
            <person name="Gonzalez-Bertolin B."/>
            <person name="Monzon S."/>
            <person name="Zaballos A."/>
            <person name="Jimenez P."/>
            <person name="Dekumyoy P."/>
            <person name="Varona S."/>
            <person name="Cuesta I."/>
            <person name="Sumanam S."/>
            <person name="Adisakwattana P."/>
            <person name="Gasser R.B."/>
            <person name="Hernandez-Gonzalez A."/>
            <person name="Young N.D."/>
            <person name="Perteguer M.J."/>
        </authorList>
    </citation>
    <scope>NUCLEOTIDE SEQUENCE [LARGE SCALE GENOMIC DNA]</scope>
    <source>
        <strain evidence="1">AL3</strain>
        <tissue evidence="1">Liver</tissue>
    </source>
</reference>
<dbReference type="AlphaFoldDB" id="A0ABD6EXR5"/>
<keyword evidence="2" id="KW-1185">Reference proteome</keyword>
<comment type="caution">
    <text evidence="1">The sequence shown here is derived from an EMBL/GenBank/DDBJ whole genome shotgun (WGS) entry which is preliminary data.</text>
</comment>
<dbReference type="Proteomes" id="UP001608902">
    <property type="component" value="Unassembled WGS sequence"/>
</dbReference>
<name>A0ABD6EXR5_9BILA</name>
<protein>
    <submittedName>
        <fullName evidence="1">Uncharacterized protein</fullName>
    </submittedName>
</protein>
<organism evidence="1 2">
    <name type="scientific">Gnathostoma spinigerum</name>
    <dbReference type="NCBI Taxonomy" id="75299"/>
    <lineage>
        <taxon>Eukaryota</taxon>
        <taxon>Metazoa</taxon>
        <taxon>Ecdysozoa</taxon>
        <taxon>Nematoda</taxon>
        <taxon>Chromadorea</taxon>
        <taxon>Rhabditida</taxon>
        <taxon>Spirurina</taxon>
        <taxon>Gnathostomatomorpha</taxon>
        <taxon>Gnathostomatoidea</taxon>
        <taxon>Gnathostomatidae</taxon>
        <taxon>Gnathostoma</taxon>
    </lineage>
</organism>